<dbReference type="EMBL" id="LNIX01000042">
    <property type="protein sequence ID" value="OXA38973.1"/>
    <property type="molecule type" value="Genomic_DNA"/>
</dbReference>
<sequence>MSRKGQGQLNNTASCVSVYMWKKKKGLITGEIMVIVRGNGGGRGVMEELNGWIDKVTYAGDQIDSKSLWKWACLSPYPNGITKAESNNHNKNNPFPYFDKHLIPHAHQRYPMLWIVILHTKRRGYTLTHPFFISFSTHEIPIYSPNNKIFRWNAAKSHRHFFLLNLDDDGNKLCTRISCLLQGQAPTSEDENTPQKRVDKIFNQVSLTHLILSPNKPDQNLTPLVLTRWILTTTIGSRWKSSAKGARPTLELFRLCPLAETSTRRTTSNDFVSRSVISFISGMMNLRFQT</sequence>
<dbReference type="Proteomes" id="UP000198287">
    <property type="component" value="Unassembled WGS sequence"/>
</dbReference>
<proteinExistence type="predicted"/>
<name>A0A226D1C0_FOLCA</name>
<evidence type="ECO:0000313" key="2">
    <source>
        <dbReference type="Proteomes" id="UP000198287"/>
    </source>
</evidence>
<gene>
    <name evidence="1" type="ORF">Fcan01_26346</name>
</gene>
<evidence type="ECO:0000313" key="1">
    <source>
        <dbReference type="EMBL" id="OXA38973.1"/>
    </source>
</evidence>
<keyword evidence="2" id="KW-1185">Reference proteome</keyword>
<protein>
    <submittedName>
        <fullName evidence="1">Frequenin-1</fullName>
    </submittedName>
</protein>
<reference evidence="1 2" key="1">
    <citation type="submission" date="2015-12" db="EMBL/GenBank/DDBJ databases">
        <title>The genome of Folsomia candida.</title>
        <authorList>
            <person name="Faddeeva A."/>
            <person name="Derks M.F."/>
            <person name="Anvar Y."/>
            <person name="Smit S."/>
            <person name="Van Straalen N."/>
            <person name="Roelofs D."/>
        </authorList>
    </citation>
    <scope>NUCLEOTIDE SEQUENCE [LARGE SCALE GENOMIC DNA]</scope>
    <source>
        <strain evidence="1 2">VU population</strain>
        <tissue evidence="1">Whole body</tissue>
    </source>
</reference>
<dbReference type="AlphaFoldDB" id="A0A226D1C0"/>
<comment type="caution">
    <text evidence="1">The sequence shown here is derived from an EMBL/GenBank/DDBJ whole genome shotgun (WGS) entry which is preliminary data.</text>
</comment>
<organism evidence="1 2">
    <name type="scientific">Folsomia candida</name>
    <name type="common">Springtail</name>
    <dbReference type="NCBI Taxonomy" id="158441"/>
    <lineage>
        <taxon>Eukaryota</taxon>
        <taxon>Metazoa</taxon>
        <taxon>Ecdysozoa</taxon>
        <taxon>Arthropoda</taxon>
        <taxon>Hexapoda</taxon>
        <taxon>Collembola</taxon>
        <taxon>Entomobryomorpha</taxon>
        <taxon>Isotomoidea</taxon>
        <taxon>Isotomidae</taxon>
        <taxon>Proisotominae</taxon>
        <taxon>Folsomia</taxon>
    </lineage>
</organism>
<accession>A0A226D1C0</accession>